<evidence type="ECO:0000256" key="1">
    <source>
        <dbReference type="ARBA" id="ARBA00022553"/>
    </source>
</evidence>
<organism evidence="4 5">
    <name type="scientific">Pontibacter amylolyticus</name>
    <dbReference type="NCBI Taxonomy" id="1424080"/>
    <lineage>
        <taxon>Bacteria</taxon>
        <taxon>Pseudomonadati</taxon>
        <taxon>Bacteroidota</taxon>
        <taxon>Cytophagia</taxon>
        <taxon>Cytophagales</taxon>
        <taxon>Hymenobacteraceae</taxon>
        <taxon>Pontibacter</taxon>
    </lineage>
</organism>
<accession>A0ABQ1WCG3</accession>
<dbReference type="Gene3D" id="3.40.720.10">
    <property type="entry name" value="Alkaline Phosphatase, subunit A"/>
    <property type="match status" value="1"/>
</dbReference>
<proteinExistence type="predicted"/>
<dbReference type="SUPFAM" id="SSF53649">
    <property type="entry name" value="Alkaline phosphatase-like"/>
    <property type="match status" value="1"/>
</dbReference>
<sequence>MLRKGHSFNNTFINYVPSMTAVGHASIYTGSVPAIHGIAGNEWFDLETGRMVYCTDDSTTHLVGGEGAPESMSPRQLLTTTWTDELMLATNFRSKVVGVSLKDRAAILPAGHKPTGAFWYDDQSGKFVSSSWYFQNLPAWVEAFNSQQLGQQLLAHEWESLYPAATYGQSTNDQVTWERPFKGAQTTSFPHLVKQRFQTDKGIIRNTPMGNTLILEFAKSAIESYQLGSGNVTDVIAINCASTDYIGHQFGPNSMEVEDAYLRLDQDLASFFKYLDKKIGVDNYLVVLTADHGAAQSIGYLESLRFPTGWLRGKEKVKPLNESLAKRFRTDGLVKAIYNYQVYFDMAKIAANGLDFQAIKAYAIGYLRLEPGVQFVADMDNIAQIAIPEPIRTMMVNGYHFKRSGQLMIIQEPGWFDGPLKGTTHGTWNPADTQIPLIFMGWKIKAGHSNERVHITDIAPTLSSLLNLQAPSGSIGKALHVQLKSD</sequence>
<gene>
    <name evidence="4" type="primary">pafA</name>
    <name evidence="4" type="ORF">GCM10011323_30010</name>
</gene>
<dbReference type="InterPro" id="IPR002591">
    <property type="entry name" value="Phosphodiest/P_Trfase"/>
</dbReference>
<evidence type="ECO:0000313" key="5">
    <source>
        <dbReference type="Proteomes" id="UP000634043"/>
    </source>
</evidence>
<name>A0ABQ1WCG3_9BACT</name>
<dbReference type="PANTHER" id="PTHR10151">
    <property type="entry name" value="ECTONUCLEOTIDE PYROPHOSPHATASE/PHOSPHODIESTERASE"/>
    <property type="match status" value="1"/>
</dbReference>
<comment type="caution">
    <text evidence="4">The sequence shown here is derived from an EMBL/GenBank/DDBJ whole genome shotgun (WGS) entry which is preliminary data.</text>
</comment>
<dbReference type="PIRSF" id="PIRSF031924">
    <property type="entry name" value="Pi-irrepressible_AP"/>
    <property type="match status" value="1"/>
</dbReference>
<evidence type="ECO:0000313" key="4">
    <source>
        <dbReference type="EMBL" id="GGG24186.1"/>
    </source>
</evidence>
<evidence type="ECO:0000256" key="2">
    <source>
        <dbReference type="ARBA" id="ARBA00022723"/>
    </source>
</evidence>
<keyword evidence="3" id="KW-0732">Signal</keyword>
<protein>
    <submittedName>
        <fullName evidence="4">Alkaline phosphatase family protein</fullName>
    </submittedName>
</protein>
<keyword evidence="1" id="KW-0597">Phosphoprotein</keyword>
<dbReference type="InterPro" id="IPR017850">
    <property type="entry name" value="Alkaline_phosphatase_core_sf"/>
</dbReference>
<dbReference type="CDD" id="cd16016">
    <property type="entry name" value="AP-SPAP"/>
    <property type="match status" value="1"/>
</dbReference>
<dbReference type="PANTHER" id="PTHR10151:SF120">
    <property type="entry name" value="BIS(5'-ADENOSYL)-TRIPHOSPHATASE"/>
    <property type="match status" value="1"/>
</dbReference>
<keyword evidence="2" id="KW-0479">Metal-binding</keyword>
<reference evidence="5" key="1">
    <citation type="journal article" date="2019" name="Int. J. Syst. Evol. Microbiol.">
        <title>The Global Catalogue of Microorganisms (GCM) 10K type strain sequencing project: providing services to taxonomists for standard genome sequencing and annotation.</title>
        <authorList>
            <consortium name="The Broad Institute Genomics Platform"/>
            <consortium name="The Broad Institute Genome Sequencing Center for Infectious Disease"/>
            <person name="Wu L."/>
            <person name="Ma J."/>
        </authorList>
    </citation>
    <scope>NUCLEOTIDE SEQUENCE [LARGE SCALE GENOMIC DNA]</scope>
    <source>
        <strain evidence="5">CGMCC 1.12749</strain>
    </source>
</reference>
<dbReference type="EMBL" id="BMFP01000006">
    <property type="protein sequence ID" value="GGG24186.1"/>
    <property type="molecule type" value="Genomic_DNA"/>
</dbReference>
<dbReference type="Pfam" id="PF01663">
    <property type="entry name" value="Phosphodiest"/>
    <property type="match status" value="1"/>
</dbReference>
<dbReference type="Proteomes" id="UP000634043">
    <property type="component" value="Unassembled WGS sequence"/>
</dbReference>
<dbReference type="Gene3D" id="3.30.1360.150">
    <property type="match status" value="1"/>
</dbReference>
<evidence type="ECO:0000256" key="3">
    <source>
        <dbReference type="ARBA" id="ARBA00022729"/>
    </source>
</evidence>
<dbReference type="InterPro" id="IPR026263">
    <property type="entry name" value="Alkaline_phosphatase_prok"/>
</dbReference>
<keyword evidence="5" id="KW-1185">Reference proteome</keyword>